<dbReference type="PANTHER" id="PTHR11203">
    <property type="entry name" value="CLEAVAGE AND POLYADENYLATION SPECIFICITY FACTOR FAMILY MEMBER"/>
    <property type="match status" value="1"/>
</dbReference>
<name>A0A934R2E7_9BACT</name>
<keyword evidence="1" id="KW-0378">Hydrolase</keyword>
<organism evidence="1 2">
    <name type="scientific">Luteolibacter yonseiensis</name>
    <dbReference type="NCBI Taxonomy" id="1144680"/>
    <lineage>
        <taxon>Bacteria</taxon>
        <taxon>Pseudomonadati</taxon>
        <taxon>Verrucomicrobiota</taxon>
        <taxon>Verrucomicrobiia</taxon>
        <taxon>Verrucomicrobiales</taxon>
        <taxon>Verrucomicrobiaceae</taxon>
        <taxon>Luteolibacter</taxon>
    </lineage>
</organism>
<dbReference type="SUPFAM" id="SSF56281">
    <property type="entry name" value="Metallo-hydrolase/oxidoreductase"/>
    <property type="match status" value="1"/>
</dbReference>
<reference evidence="1" key="1">
    <citation type="submission" date="2021-01" db="EMBL/GenBank/DDBJ databases">
        <title>Modified the classification status of verrucomicrobia.</title>
        <authorList>
            <person name="Feng X."/>
        </authorList>
    </citation>
    <scope>NUCLEOTIDE SEQUENCE</scope>
    <source>
        <strain evidence="1">JCM 18052</strain>
    </source>
</reference>
<accession>A0A934R2E7</accession>
<dbReference type="RefSeq" id="WP_200348990.1">
    <property type="nucleotide sequence ID" value="NZ_BAABHZ010000005.1"/>
</dbReference>
<dbReference type="GO" id="GO:0016874">
    <property type="term" value="F:ligase activity"/>
    <property type="evidence" value="ECO:0007669"/>
    <property type="project" value="UniProtKB-KW"/>
</dbReference>
<sequence>MNANKWLKVVPEGLYCAPGDFHIDAMSPVATNVVTHGHADHARAGHDRVFVTPITADIMRTRYGEDCAREMHPVPYGEKFGIGDVTLWFEPAGHVLGSAQVVIEHDGTRVVVSGDYKRRRDPTCAPFKVTECDVFITEATFGLPVFRHPTTESEIAKLVKSLRLFPERCHAVGVYSLGKCQRVIMELREQGYVKPVYLHGALVRLCELYRRHGVDLGETIPISSIDKKILRGEIVLCPPSALADRWARSLPDVLPCNASGWMQIRGRAKQKLIELPLVISDHADWDELLQTVDDVKAREVWITHGREDALTHALEQKGIKARSLRLVGYEEEDND</sequence>
<dbReference type="EC" id="3.1.-.-" evidence="1"/>
<dbReference type="Gene3D" id="3.60.15.10">
    <property type="entry name" value="Ribonuclease Z/Hydroxyacylglutathione hydrolase-like"/>
    <property type="match status" value="1"/>
</dbReference>
<keyword evidence="1" id="KW-0436">Ligase</keyword>
<protein>
    <submittedName>
        <fullName evidence="1">Ligase-associated DNA damage response exonuclease</fullName>
        <ecNumber evidence="1">3.1.-.-</ecNumber>
    </submittedName>
</protein>
<dbReference type="AlphaFoldDB" id="A0A934R2E7"/>
<dbReference type="InterPro" id="IPR026360">
    <property type="entry name" value="Xnuc_lig_assoc"/>
</dbReference>
<dbReference type="NCBIfam" id="TIGR04122">
    <property type="entry name" value="Xnuc_lig_assoc"/>
    <property type="match status" value="1"/>
</dbReference>
<gene>
    <name evidence="1" type="ORF">JIN84_00185</name>
</gene>
<dbReference type="Proteomes" id="UP000600139">
    <property type="component" value="Unassembled WGS sequence"/>
</dbReference>
<dbReference type="GO" id="GO:0004527">
    <property type="term" value="F:exonuclease activity"/>
    <property type="evidence" value="ECO:0007669"/>
    <property type="project" value="UniProtKB-KW"/>
</dbReference>
<dbReference type="InterPro" id="IPR050698">
    <property type="entry name" value="MBL"/>
</dbReference>
<keyword evidence="2" id="KW-1185">Reference proteome</keyword>
<dbReference type="InterPro" id="IPR036866">
    <property type="entry name" value="RibonucZ/Hydroxyglut_hydro"/>
</dbReference>
<keyword evidence="1" id="KW-0269">Exonuclease</keyword>
<evidence type="ECO:0000313" key="1">
    <source>
        <dbReference type="EMBL" id="MBK1814024.1"/>
    </source>
</evidence>
<dbReference type="PANTHER" id="PTHR11203:SF49">
    <property type="entry name" value="BLL1145 PROTEIN"/>
    <property type="match status" value="1"/>
</dbReference>
<proteinExistence type="predicted"/>
<comment type="caution">
    <text evidence="1">The sequence shown here is derived from an EMBL/GenBank/DDBJ whole genome shotgun (WGS) entry which is preliminary data.</text>
</comment>
<evidence type="ECO:0000313" key="2">
    <source>
        <dbReference type="Proteomes" id="UP000600139"/>
    </source>
</evidence>
<dbReference type="EMBL" id="JAENIK010000001">
    <property type="protein sequence ID" value="MBK1814024.1"/>
    <property type="molecule type" value="Genomic_DNA"/>
</dbReference>
<keyword evidence="1" id="KW-0540">Nuclease</keyword>
<dbReference type="GO" id="GO:0004521">
    <property type="term" value="F:RNA endonuclease activity"/>
    <property type="evidence" value="ECO:0007669"/>
    <property type="project" value="TreeGrafter"/>
</dbReference>